<evidence type="ECO:0000313" key="3">
    <source>
        <dbReference type="EnsemblProtists" id="EKX35612"/>
    </source>
</evidence>
<evidence type="ECO:0000256" key="1">
    <source>
        <dbReference type="SAM" id="MobiDB-lite"/>
    </source>
</evidence>
<feature type="region of interest" description="Disordered" evidence="1">
    <location>
        <begin position="173"/>
        <end position="236"/>
    </location>
</feature>
<feature type="compositionally biased region" description="Basic and acidic residues" evidence="1">
    <location>
        <begin position="98"/>
        <end position="123"/>
    </location>
</feature>
<reference evidence="4" key="2">
    <citation type="submission" date="2012-11" db="EMBL/GenBank/DDBJ databases">
        <authorList>
            <person name="Kuo A."/>
            <person name="Curtis B.A."/>
            <person name="Tanifuji G."/>
            <person name="Burki F."/>
            <person name="Gruber A."/>
            <person name="Irimia M."/>
            <person name="Maruyama S."/>
            <person name="Arias M.C."/>
            <person name="Ball S.G."/>
            <person name="Gile G.H."/>
            <person name="Hirakawa Y."/>
            <person name="Hopkins J.F."/>
            <person name="Rensing S.A."/>
            <person name="Schmutz J."/>
            <person name="Symeonidi A."/>
            <person name="Elias M."/>
            <person name="Eveleigh R.J."/>
            <person name="Herman E.K."/>
            <person name="Klute M.J."/>
            <person name="Nakayama T."/>
            <person name="Obornik M."/>
            <person name="Reyes-Prieto A."/>
            <person name="Armbrust E.V."/>
            <person name="Aves S.J."/>
            <person name="Beiko R.G."/>
            <person name="Coutinho P."/>
            <person name="Dacks J.B."/>
            <person name="Durnford D.G."/>
            <person name="Fast N.M."/>
            <person name="Green B.R."/>
            <person name="Grisdale C."/>
            <person name="Hempe F."/>
            <person name="Henrissat B."/>
            <person name="Hoppner M.P."/>
            <person name="Ishida K.-I."/>
            <person name="Kim E."/>
            <person name="Koreny L."/>
            <person name="Kroth P.G."/>
            <person name="Liu Y."/>
            <person name="Malik S.-B."/>
            <person name="Maier U.G."/>
            <person name="McRose D."/>
            <person name="Mock T."/>
            <person name="Neilson J.A."/>
            <person name="Onodera N.T."/>
            <person name="Poole A.M."/>
            <person name="Pritham E.J."/>
            <person name="Richards T.A."/>
            <person name="Rocap G."/>
            <person name="Roy S.W."/>
            <person name="Sarai C."/>
            <person name="Schaack S."/>
            <person name="Shirato S."/>
            <person name="Slamovits C.H."/>
            <person name="Spencer D.F."/>
            <person name="Suzuki S."/>
            <person name="Worden A.Z."/>
            <person name="Zauner S."/>
            <person name="Barry K."/>
            <person name="Bell C."/>
            <person name="Bharti A.K."/>
            <person name="Crow J.A."/>
            <person name="Grimwood J."/>
            <person name="Kramer R."/>
            <person name="Lindquist E."/>
            <person name="Lucas S."/>
            <person name="Salamov A."/>
            <person name="McFadden G.I."/>
            <person name="Lane C.E."/>
            <person name="Keeling P.J."/>
            <person name="Gray M.W."/>
            <person name="Grigoriev I.V."/>
            <person name="Archibald J.M."/>
        </authorList>
    </citation>
    <scope>NUCLEOTIDE SEQUENCE</scope>
    <source>
        <strain evidence="4">CCMP2712</strain>
    </source>
</reference>
<evidence type="ECO:0000313" key="4">
    <source>
        <dbReference type="Proteomes" id="UP000011087"/>
    </source>
</evidence>
<feature type="compositionally biased region" description="Polar residues" evidence="1">
    <location>
        <begin position="178"/>
        <end position="188"/>
    </location>
</feature>
<protein>
    <submittedName>
        <fullName evidence="2 3">Uncharacterized protein</fullName>
    </submittedName>
</protein>
<dbReference type="RefSeq" id="XP_005822592.1">
    <property type="nucleotide sequence ID" value="XM_005822535.1"/>
</dbReference>
<dbReference type="Proteomes" id="UP000011087">
    <property type="component" value="Unassembled WGS sequence"/>
</dbReference>
<dbReference type="EMBL" id="JH993087">
    <property type="protein sequence ID" value="EKX35612.1"/>
    <property type="molecule type" value="Genomic_DNA"/>
</dbReference>
<reference evidence="2 4" key="1">
    <citation type="journal article" date="2012" name="Nature">
        <title>Algal genomes reveal evolutionary mosaicism and the fate of nucleomorphs.</title>
        <authorList>
            <consortium name="DOE Joint Genome Institute"/>
            <person name="Curtis B.A."/>
            <person name="Tanifuji G."/>
            <person name="Burki F."/>
            <person name="Gruber A."/>
            <person name="Irimia M."/>
            <person name="Maruyama S."/>
            <person name="Arias M.C."/>
            <person name="Ball S.G."/>
            <person name="Gile G.H."/>
            <person name="Hirakawa Y."/>
            <person name="Hopkins J.F."/>
            <person name="Kuo A."/>
            <person name="Rensing S.A."/>
            <person name="Schmutz J."/>
            <person name="Symeonidi A."/>
            <person name="Elias M."/>
            <person name="Eveleigh R.J."/>
            <person name="Herman E.K."/>
            <person name="Klute M.J."/>
            <person name="Nakayama T."/>
            <person name="Obornik M."/>
            <person name="Reyes-Prieto A."/>
            <person name="Armbrust E.V."/>
            <person name="Aves S.J."/>
            <person name="Beiko R.G."/>
            <person name="Coutinho P."/>
            <person name="Dacks J.B."/>
            <person name="Durnford D.G."/>
            <person name="Fast N.M."/>
            <person name="Green B.R."/>
            <person name="Grisdale C.J."/>
            <person name="Hempel F."/>
            <person name="Henrissat B."/>
            <person name="Hoppner M.P."/>
            <person name="Ishida K."/>
            <person name="Kim E."/>
            <person name="Koreny L."/>
            <person name="Kroth P.G."/>
            <person name="Liu Y."/>
            <person name="Malik S.B."/>
            <person name="Maier U.G."/>
            <person name="McRose D."/>
            <person name="Mock T."/>
            <person name="Neilson J.A."/>
            <person name="Onodera N.T."/>
            <person name="Poole A.M."/>
            <person name="Pritham E.J."/>
            <person name="Richards T.A."/>
            <person name="Rocap G."/>
            <person name="Roy S.W."/>
            <person name="Sarai C."/>
            <person name="Schaack S."/>
            <person name="Shirato S."/>
            <person name="Slamovits C.H."/>
            <person name="Spencer D.F."/>
            <person name="Suzuki S."/>
            <person name="Worden A.Z."/>
            <person name="Zauner S."/>
            <person name="Barry K."/>
            <person name="Bell C."/>
            <person name="Bharti A.K."/>
            <person name="Crow J.A."/>
            <person name="Grimwood J."/>
            <person name="Kramer R."/>
            <person name="Lindquist E."/>
            <person name="Lucas S."/>
            <person name="Salamov A."/>
            <person name="McFadden G.I."/>
            <person name="Lane C.E."/>
            <person name="Keeling P.J."/>
            <person name="Gray M.W."/>
            <person name="Grigoriev I.V."/>
            <person name="Archibald J.M."/>
        </authorList>
    </citation>
    <scope>NUCLEOTIDE SEQUENCE</scope>
    <source>
        <strain evidence="2 4">CCMP2712</strain>
    </source>
</reference>
<dbReference type="GeneID" id="17292384"/>
<dbReference type="HOGENOM" id="CLU_1055401_0_0_1"/>
<accession>L1IHN3</accession>
<organism evidence="2">
    <name type="scientific">Guillardia theta (strain CCMP2712)</name>
    <name type="common">Cryptophyte</name>
    <dbReference type="NCBI Taxonomy" id="905079"/>
    <lineage>
        <taxon>Eukaryota</taxon>
        <taxon>Cryptophyceae</taxon>
        <taxon>Pyrenomonadales</taxon>
        <taxon>Geminigeraceae</taxon>
        <taxon>Guillardia</taxon>
    </lineage>
</organism>
<name>L1IHN3_GUITC</name>
<evidence type="ECO:0000313" key="2">
    <source>
        <dbReference type="EMBL" id="EKX35612.1"/>
    </source>
</evidence>
<keyword evidence="4" id="KW-1185">Reference proteome</keyword>
<dbReference type="AlphaFoldDB" id="L1IHN3"/>
<dbReference type="KEGG" id="gtt:GUITHDRAFT_146349"/>
<reference evidence="3" key="3">
    <citation type="submission" date="2015-06" db="UniProtKB">
        <authorList>
            <consortium name="EnsemblProtists"/>
        </authorList>
    </citation>
    <scope>IDENTIFICATION</scope>
</reference>
<sequence>MISKGSTQTANSDALYEDAGYYYIPFKAYKNGSTMARAVFNIFLQESRSAKTSEPPSVVIDDLGNVTVVENDGARNLPLSPLNSPSLHANDVFGPKIELSKRSPHDSSRSVRKHESSHSHIEESISDELENYSNHVLESLEYIFGHEAIAKLTANTLPEEGDWHVMSPLENERADSTLEAQSPRSNKSWDAASGRRSSFLEDKQVEPQDEDEDSDIPAPRPASDRISQRKRQQRSMFEILGSQEILASMPTLRATIKSDHGFHP</sequence>
<gene>
    <name evidence="2" type="ORF">GUITHDRAFT_146349</name>
</gene>
<dbReference type="PaxDb" id="55529-EKX35612"/>
<proteinExistence type="predicted"/>
<feature type="region of interest" description="Disordered" evidence="1">
    <location>
        <begin position="98"/>
        <end position="126"/>
    </location>
</feature>
<dbReference type="EnsemblProtists" id="EKX35612">
    <property type="protein sequence ID" value="EKX35612"/>
    <property type="gene ID" value="GUITHDRAFT_146349"/>
</dbReference>